<feature type="transmembrane region" description="Helical" evidence="8">
    <location>
        <begin position="187"/>
        <end position="208"/>
    </location>
</feature>
<feature type="transmembrane region" description="Helical" evidence="8">
    <location>
        <begin position="59"/>
        <end position="83"/>
    </location>
</feature>
<dbReference type="EMBL" id="CAEZWE010000002">
    <property type="protein sequence ID" value="CAB4641133.1"/>
    <property type="molecule type" value="Genomic_DNA"/>
</dbReference>
<evidence type="ECO:0000256" key="4">
    <source>
        <dbReference type="ARBA" id="ARBA00022519"/>
    </source>
</evidence>
<evidence type="ECO:0000256" key="7">
    <source>
        <dbReference type="ARBA" id="ARBA00023136"/>
    </source>
</evidence>
<dbReference type="GO" id="GO:0055085">
    <property type="term" value="P:transmembrane transport"/>
    <property type="evidence" value="ECO:0007669"/>
    <property type="project" value="InterPro"/>
</dbReference>
<feature type="transmembrane region" description="Helical" evidence="8">
    <location>
        <begin position="395"/>
        <end position="415"/>
    </location>
</feature>
<comment type="subcellular location">
    <subcellularLocation>
        <location evidence="1">Cell inner membrane</location>
        <topology evidence="1">Multi-pass membrane protein</topology>
    </subcellularLocation>
</comment>
<proteinExistence type="predicted"/>
<dbReference type="AlphaFoldDB" id="A0A6J6JYM2"/>
<keyword evidence="2" id="KW-0813">Transport</keyword>
<dbReference type="PANTHER" id="PTHR43357">
    <property type="entry name" value="INNER MEMBRANE ABC TRANSPORTER PERMEASE PROTEIN YDCV"/>
    <property type="match status" value="1"/>
</dbReference>
<dbReference type="PANTHER" id="PTHR43357:SF3">
    <property type="entry name" value="FE(3+)-TRANSPORT SYSTEM PERMEASE PROTEIN FBPB 2"/>
    <property type="match status" value="1"/>
</dbReference>
<dbReference type="InterPro" id="IPR035906">
    <property type="entry name" value="MetI-like_sf"/>
</dbReference>
<keyword evidence="6 8" id="KW-1133">Transmembrane helix</keyword>
<organism evidence="10">
    <name type="scientific">freshwater metagenome</name>
    <dbReference type="NCBI Taxonomy" id="449393"/>
    <lineage>
        <taxon>unclassified sequences</taxon>
        <taxon>metagenomes</taxon>
        <taxon>ecological metagenomes</taxon>
    </lineage>
</organism>
<keyword evidence="5 8" id="KW-0812">Transmembrane</keyword>
<gene>
    <name evidence="10" type="ORF">UFOPK2169_00081</name>
</gene>
<dbReference type="Gene3D" id="1.10.3720.10">
    <property type="entry name" value="MetI-like"/>
    <property type="match status" value="2"/>
</dbReference>
<evidence type="ECO:0000256" key="2">
    <source>
        <dbReference type="ARBA" id="ARBA00022448"/>
    </source>
</evidence>
<reference evidence="10" key="1">
    <citation type="submission" date="2020-05" db="EMBL/GenBank/DDBJ databases">
        <authorList>
            <person name="Chiriac C."/>
            <person name="Salcher M."/>
            <person name="Ghai R."/>
            <person name="Kavagutti S V."/>
        </authorList>
    </citation>
    <scope>NUCLEOTIDE SEQUENCE</scope>
</reference>
<keyword evidence="7 8" id="KW-0472">Membrane</keyword>
<feature type="transmembrane region" description="Helical" evidence="8">
    <location>
        <begin position="95"/>
        <end position="115"/>
    </location>
</feature>
<evidence type="ECO:0000256" key="1">
    <source>
        <dbReference type="ARBA" id="ARBA00004429"/>
    </source>
</evidence>
<keyword evidence="4" id="KW-0997">Cell inner membrane</keyword>
<feature type="transmembrane region" description="Helical" evidence="8">
    <location>
        <begin position="127"/>
        <end position="147"/>
    </location>
</feature>
<evidence type="ECO:0000259" key="9">
    <source>
        <dbReference type="PROSITE" id="PS50928"/>
    </source>
</evidence>
<evidence type="ECO:0000256" key="3">
    <source>
        <dbReference type="ARBA" id="ARBA00022475"/>
    </source>
</evidence>
<protein>
    <submittedName>
        <fullName evidence="10">Unannotated protein</fullName>
    </submittedName>
</protein>
<dbReference type="Pfam" id="PF00528">
    <property type="entry name" value="BPD_transp_1"/>
    <property type="match status" value="2"/>
</dbReference>
<dbReference type="GO" id="GO:0005886">
    <property type="term" value="C:plasma membrane"/>
    <property type="evidence" value="ECO:0007669"/>
    <property type="project" value="UniProtKB-SubCell"/>
</dbReference>
<feature type="transmembrane region" description="Helical" evidence="8">
    <location>
        <begin position="228"/>
        <end position="250"/>
    </location>
</feature>
<feature type="transmembrane region" description="Helical" evidence="8">
    <location>
        <begin position="360"/>
        <end position="383"/>
    </location>
</feature>
<keyword evidence="3" id="KW-1003">Cell membrane</keyword>
<dbReference type="InterPro" id="IPR000515">
    <property type="entry name" value="MetI-like"/>
</dbReference>
<feature type="transmembrane region" description="Helical" evidence="8">
    <location>
        <begin position="497"/>
        <end position="523"/>
    </location>
</feature>
<evidence type="ECO:0000313" key="10">
    <source>
        <dbReference type="EMBL" id="CAB4641133.1"/>
    </source>
</evidence>
<name>A0A6J6JYM2_9ZZZZ</name>
<feature type="transmembrane region" description="Helical" evidence="8">
    <location>
        <begin position="326"/>
        <end position="348"/>
    </location>
</feature>
<accession>A0A6J6JYM2</accession>
<dbReference type="PROSITE" id="PS50928">
    <property type="entry name" value="ABC_TM1"/>
    <property type="match status" value="2"/>
</dbReference>
<feature type="domain" description="ABC transmembrane type-1" evidence="9">
    <location>
        <begin position="59"/>
        <end position="248"/>
    </location>
</feature>
<feature type="transmembrane region" description="Helical" evidence="8">
    <location>
        <begin position="271"/>
        <end position="296"/>
    </location>
</feature>
<feature type="domain" description="ABC transmembrane type-1" evidence="9">
    <location>
        <begin position="322"/>
        <end position="519"/>
    </location>
</feature>
<evidence type="ECO:0000256" key="6">
    <source>
        <dbReference type="ARBA" id="ARBA00022989"/>
    </source>
</evidence>
<feature type="transmembrane region" description="Helical" evidence="8">
    <location>
        <begin position="15"/>
        <end position="39"/>
    </location>
</feature>
<sequence length="531" mass="55205">MTTLGLEAVRRPGTVLGWATIIGIVAFVAFPIAVLAWSLVDPSTNVWAELWRTRLPGMIIDTVTLLLAVVLGAVILGTGLAWLVSAHAFRGRRIIGWLLVTPLAIPGYVGGFVWLDTLSSVVGARGVRSLWLCAAVLVLSLYPYVYLFARAAFADQGADTLAAARSLGASPIATFFKVSLPAARPSIAAGAALVAMEVLTDIGTVRLFNVSTIADGVMRVWFGTGDRGAATELAGALTGAALVLIAIERLSRRGVRRSRRAAEATMTPRVLSLPAQTFAIATSVVVLAIAVGVPLVRLVGWSVESVRNNTAVTVAGGVGHHAFNTLLMTALAAVVCIVLGIVLAIMVAHRGRVAHALGRLSTVGYAMPGPVVAVGAVVTLAAIDRRSWLPDGFLLVGSVAGLVFALVVRFFAVGYQGVEASLDRVPPAAVESARVLGAGPLRTSLSVELPAARFGILAAAALLSVDIIKELPITLLLRPFGVDTLSVWVWQATSESLWAQAAVPSLIMVAVGMVAVGALLVALERGAEVIS</sequence>
<dbReference type="CDD" id="cd06261">
    <property type="entry name" value="TM_PBP2"/>
    <property type="match status" value="2"/>
</dbReference>
<evidence type="ECO:0000256" key="8">
    <source>
        <dbReference type="SAM" id="Phobius"/>
    </source>
</evidence>
<evidence type="ECO:0000256" key="5">
    <source>
        <dbReference type="ARBA" id="ARBA00022692"/>
    </source>
</evidence>
<dbReference type="SUPFAM" id="SSF161098">
    <property type="entry name" value="MetI-like"/>
    <property type="match status" value="2"/>
</dbReference>